<comment type="caution">
    <text evidence="4">The sequence shown here is derived from an EMBL/GenBank/DDBJ whole genome shotgun (WGS) entry which is preliminary data.</text>
</comment>
<accession>A0A031FXQ5</accession>
<comment type="similarity">
    <text evidence="1">Belongs to the short-chain dehydrogenases/reductases (SDR) family.</text>
</comment>
<feature type="domain" description="Ketoreductase" evidence="3">
    <location>
        <begin position="83"/>
        <end position="258"/>
    </location>
</feature>
<dbReference type="InterPro" id="IPR002347">
    <property type="entry name" value="SDR_fam"/>
</dbReference>
<dbReference type="OrthoDB" id="9774430at2"/>
<dbReference type="SUPFAM" id="SSF51735">
    <property type="entry name" value="NAD(P)-binding Rossmann-fold domains"/>
    <property type="match status" value="1"/>
</dbReference>
<reference evidence="4 5" key="1">
    <citation type="submission" date="2014-03" db="EMBL/GenBank/DDBJ databases">
        <title>Draft Genome Sequences of 13 Willow Endophytes.</title>
        <authorList>
            <person name="Gan H.Y."/>
            <person name="Gan H.M."/>
            <person name="Savka M.A."/>
            <person name="Hudson A.O."/>
        </authorList>
    </citation>
    <scope>NUCLEOTIDE SEQUENCE [LARGE SCALE GENOMIC DNA]</scope>
    <source>
        <strain evidence="4 5">RIT293</strain>
    </source>
</reference>
<sequence length="329" mass="34385">MTELDPAPRVVLDPDLGLLVTGETVRDLRVVHDVALHTFDVIDAADRMGGYQSLSEELTFDIEYWSLEQAKLAGKKRSPLTGEVALVTGAASGIGRAVADHLLRSGAAVVGVDLSSGVADAFDGEAWRGVVGDVSDPSVIDAAIDTAARDFGGLDMVVPAAGIFPASAPVANLRDDEWDRAMRVNVTAVARLARAAHPLLARSPRGGRLVLVSTKNVAAPGPGVAAYSASKAAAAQLARVLALEWAQDGIRVNQVEPDAVFDTSIWTPELLAQRAAEYGMSVAEYRTRNLLGAEVTSSLVAEAVGVFCVMLPVTTGAHLSVDGGNDRVI</sequence>
<dbReference type="PATRIC" id="fig|273677.3.peg.882"/>
<dbReference type="RefSeq" id="WP_052009394.1">
    <property type="nucleotide sequence ID" value="NZ_JFYO01000003.1"/>
</dbReference>
<dbReference type="InterPro" id="IPR036291">
    <property type="entry name" value="NAD(P)-bd_dom_sf"/>
</dbReference>
<gene>
    <name evidence="4" type="ORF">BW34_00901</name>
</gene>
<proteinExistence type="inferred from homology"/>
<dbReference type="GO" id="GO:0016491">
    <property type="term" value="F:oxidoreductase activity"/>
    <property type="evidence" value="ECO:0007669"/>
    <property type="project" value="UniProtKB-KW"/>
</dbReference>
<evidence type="ECO:0000313" key="4">
    <source>
        <dbReference type="EMBL" id="EZP29052.1"/>
    </source>
</evidence>
<organism evidence="4 5">
    <name type="scientific">Microbacterium oleivorans</name>
    <dbReference type="NCBI Taxonomy" id="273677"/>
    <lineage>
        <taxon>Bacteria</taxon>
        <taxon>Bacillati</taxon>
        <taxon>Actinomycetota</taxon>
        <taxon>Actinomycetes</taxon>
        <taxon>Micrococcales</taxon>
        <taxon>Microbacteriaceae</taxon>
        <taxon>Microbacterium</taxon>
    </lineage>
</organism>
<dbReference type="AlphaFoldDB" id="A0A031FXQ5"/>
<dbReference type="PANTHER" id="PTHR43669:SF3">
    <property type="entry name" value="ALCOHOL DEHYDROGENASE, PUTATIVE (AFU_ORTHOLOGUE AFUA_3G03445)-RELATED"/>
    <property type="match status" value="1"/>
</dbReference>
<name>A0A031FXQ5_9MICO</name>
<dbReference type="FunFam" id="3.40.50.720:FF:000084">
    <property type="entry name" value="Short-chain dehydrogenase reductase"/>
    <property type="match status" value="1"/>
</dbReference>
<evidence type="ECO:0000313" key="5">
    <source>
        <dbReference type="Proteomes" id="UP000024001"/>
    </source>
</evidence>
<dbReference type="Gene3D" id="3.40.50.720">
    <property type="entry name" value="NAD(P)-binding Rossmann-like Domain"/>
    <property type="match status" value="1"/>
</dbReference>
<evidence type="ECO:0000256" key="1">
    <source>
        <dbReference type="ARBA" id="ARBA00006484"/>
    </source>
</evidence>
<dbReference type="PRINTS" id="PR00081">
    <property type="entry name" value="GDHRDH"/>
</dbReference>
<dbReference type="eggNOG" id="COG1028">
    <property type="taxonomic scope" value="Bacteria"/>
</dbReference>
<protein>
    <submittedName>
        <fullName evidence="4">Rhamnulose-1-phosphate aldolase/alcohol dehydrogenase</fullName>
    </submittedName>
</protein>
<evidence type="ECO:0000256" key="2">
    <source>
        <dbReference type="ARBA" id="ARBA00023002"/>
    </source>
</evidence>
<dbReference type="Pfam" id="PF00106">
    <property type="entry name" value="adh_short"/>
    <property type="match status" value="1"/>
</dbReference>
<dbReference type="SMART" id="SM00822">
    <property type="entry name" value="PKS_KR"/>
    <property type="match status" value="1"/>
</dbReference>
<dbReference type="Proteomes" id="UP000024001">
    <property type="component" value="Unassembled WGS sequence"/>
</dbReference>
<keyword evidence="2" id="KW-0560">Oxidoreductase</keyword>
<keyword evidence="5" id="KW-1185">Reference proteome</keyword>
<dbReference type="InterPro" id="IPR057326">
    <property type="entry name" value="KR_dom"/>
</dbReference>
<dbReference type="PANTHER" id="PTHR43669">
    <property type="entry name" value="5-KETO-D-GLUCONATE 5-REDUCTASE"/>
    <property type="match status" value="1"/>
</dbReference>
<evidence type="ECO:0000259" key="3">
    <source>
        <dbReference type="SMART" id="SM00822"/>
    </source>
</evidence>
<dbReference type="EMBL" id="JFYO01000003">
    <property type="protein sequence ID" value="EZP29052.1"/>
    <property type="molecule type" value="Genomic_DNA"/>
</dbReference>